<dbReference type="HAMAP" id="MF_00104">
    <property type="entry name" value="RNase_III"/>
    <property type="match status" value="1"/>
</dbReference>
<evidence type="ECO:0000256" key="17">
    <source>
        <dbReference type="ARBA" id="ARBA00022842"/>
    </source>
</evidence>
<evidence type="ECO:0000256" key="14">
    <source>
        <dbReference type="ARBA" id="ARBA00022737"/>
    </source>
</evidence>
<evidence type="ECO:0000259" key="28">
    <source>
        <dbReference type="PROSITE" id="PS50137"/>
    </source>
</evidence>
<dbReference type="SMART" id="SM00535">
    <property type="entry name" value="RIBOc"/>
    <property type="match status" value="2"/>
</dbReference>
<keyword evidence="20" id="KW-0539">Nucleus</keyword>
<evidence type="ECO:0000256" key="22">
    <source>
        <dbReference type="ARBA" id="ARBA00055411"/>
    </source>
</evidence>
<evidence type="ECO:0000256" key="20">
    <source>
        <dbReference type="ARBA" id="ARBA00023242"/>
    </source>
</evidence>
<dbReference type="GO" id="GO:0070878">
    <property type="term" value="F:primary miRNA binding"/>
    <property type="evidence" value="ECO:0007669"/>
    <property type="project" value="UniProtKB-ARBA"/>
</dbReference>
<accession>A0A6P8QTJ0</accession>
<feature type="region of interest" description="Disordered" evidence="27">
    <location>
        <begin position="1"/>
        <end position="91"/>
    </location>
</feature>
<dbReference type="PROSITE" id="PS50137">
    <property type="entry name" value="DS_RBD"/>
    <property type="match status" value="1"/>
</dbReference>
<dbReference type="CDD" id="cd00593">
    <property type="entry name" value="RIBOc"/>
    <property type="match status" value="2"/>
</dbReference>
<dbReference type="InterPro" id="IPR000999">
    <property type="entry name" value="RNase_III_dom"/>
</dbReference>
<feature type="compositionally biased region" description="Pro residues" evidence="27">
    <location>
        <begin position="148"/>
        <end position="160"/>
    </location>
</feature>
<comment type="cofactor">
    <cofactor evidence="2">
        <name>Mn(2+)</name>
        <dbReference type="ChEBI" id="CHEBI:29035"/>
    </cofactor>
</comment>
<feature type="compositionally biased region" description="Acidic residues" evidence="27">
    <location>
        <begin position="447"/>
        <end position="463"/>
    </location>
</feature>
<feature type="compositionally biased region" description="Pro residues" evidence="27">
    <location>
        <begin position="181"/>
        <end position="192"/>
    </location>
</feature>
<feature type="compositionally biased region" description="Basic and acidic residues" evidence="27">
    <location>
        <begin position="250"/>
        <end position="297"/>
    </location>
</feature>
<keyword evidence="14" id="KW-0677">Repeat</keyword>
<proteinExistence type="inferred from homology"/>
<evidence type="ECO:0000256" key="8">
    <source>
        <dbReference type="ARBA" id="ARBA00017706"/>
    </source>
</evidence>
<dbReference type="Pfam" id="PF00035">
    <property type="entry name" value="dsrm"/>
    <property type="match status" value="1"/>
</dbReference>
<protein>
    <recommendedName>
        <fullName evidence="8">Ribonuclease 3</fullName>
        <ecNumber evidence="7">3.1.26.3</ecNumber>
    </recommendedName>
    <alternativeName>
        <fullName evidence="21">Ribonuclease III</fullName>
    </alternativeName>
    <alternativeName>
        <fullName evidence="24 25">protein Drosha</fullName>
    </alternativeName>
</protein>
<evidence type="ECO:0000313" key="30">
    <source>
        <dbReference type="Proteomes" id="UP000515159"/>
    </source>
</evidence>
<dbReference type="FunCoup" id="A0A6P8QTJ0">
    <property type="interactions" value="4137"/>
</dbReference>
<dbReference type="SUPFAM" id="SSF54768">
    <property type="entry name" value="dsRNA-binding domain-like"/>
    <property type="match status" value="1"/>
</dbReference>
<keyword evidence="16" id="KW-0378">Hydrolase</keyword>
<dbReference type="FunFam" id="1.10.1520.10:FF:000002">
    <property type="entry name" value="Drosha ribonuclease III"/>
    <property type="match status" value="1"/>
</dbReference>
<evidence type="ECO:0000256" key="27">
    <source>
        <dbReference type="SAM" id="MobiDB-lite"/>
    </source>
</evidence>
<evidence type="ECO:0000256" key="7">
    <source>
        <dbReference type="ARBA" id="ARBA00012177"/>
    </source>
</evidence>
<dbReference type="CTD" id="29102"/>
<comment type="cofactor">
    <cofactor evidence="3">
        <name>Mg(2+)</name>
        <dbReference type="ChEBI" id="CHEBI:18420"/>
    </cofactor>
</comment>
<dbReference type="GO" id="GO:0031054">
    <property type="term" value="P:pre-miRNA processing"/>
    <property type="evidence" value="ECO:0007669"/>
    <property type="project" value="InterPro"/>
</dbReference>
<feature type="compositionally biased region" description="Polar residues" evidence="27">
    <location>
        <begin position="53"/>
        <end position="62"/>
    </location>
</feature>
<keyword evidence="12" id="KW-0540">Nuclease</keyword>
<feature type="compositionally biased region" description="Basic and acidic residues" evidence="27">
    <location>
        <begin position="307"/>
        <end position="317"/>
    </location>
</feature>
<feature type="region of interest" description="Disordered" evidence="27">
    <location>
        <begin position="425"/>
        <end position="472"/>
    </location>
</feature>
<evidence type="ECO:0000256" key="5">
    <source>
        <dbReference type="ARBA" id="ARBA00004604"/>
    </source>
</evidence>
<evidence type="ECO:0000256" key="19">
    <source>
        <dbReference type="ARBA" id="ARBA00023211"/>
    </source>
</evidence>
<dbReference type="GO" id="GO:0006364">
    <property type="term" value="P:rRNA processing"/>
    <property type="evidence" value="ECO:0007669"/>
    <property type="project" value="InterPro"/>
</dbReference>
<evidence type="ECO:0000256" key="26">
    <source>
        <dbReference type="PROSITE-ProRule" id="PRU00266"/>
    </source>
</evidence>
<evidence type="ECO:0000256" key="11">
    <source>
        <dbReference type="ARBA" id="ARBA00022553"/>
    </source>
</evidence>
<dbReference type="Gene3D" id="1.10.1520.10">
    <property type="entry name" value="Ribonuclease III domain"/>
    <property type="match status" value="2"/>
</dbReference>
<dbReference type="GO" id="GO:0005730">
    <property type="term" value="C:nucleolus"/>
    <property type="evidence" value="ECO:0007669"/>
    <property type="project" value="UniProtKB-SubCell"/>
</dbReference>
<keyword evidence="13" id="KW-0479">Metal-binding</keyword>
<evidence type="ECO:0000256" key="10">
    <source>
        <dbReference type="ARBA" id="ARBA00022517"/>
    </source>
</evidence>
<keyword evidence="10" id="KW-0690">Ribosome biogenesis</keyword>
<dbReference type="FunFam" id="1.10.1520.10:FF:000003">
    <property type="entry name" value="Drosha ribonuclease III"/>
    <property type="match status" value="1"/>
</dbReference>
<dbReference type="EC" id="3.1.26.3" evidence="7"/>
<evidence type="ECO:0000256" key="23">
    <source>
        <dbReference type="ARBA" id="ARBA00063453"/>
    </source>
</evidence>
<dbReference type="SMART" id="SM00358">
    <property type="entry name" value="DSRM"/>
    <property type="match status" value="1"/>
</dbReference>
<dbReference type="Pfam" id="PF14622">
    <property type="entry name" value="Ribonucleas_3_3"/>
    <property type="match status" value="1"/>
</dbReference>
<reference evidence="31" key="1">
    <citation type="submission" date="2025-08" db="UniProtKB">
        <authorList>
            <consortium name="RefSeq"/>
        </authorList>
    </citation>
    <scope>IDENTIFICATION</scope>
</reference>
<dbReference type="KEGG" id="gsh:117355896"/>
<feature type="compositionally biased region" description="Low complexity" evidence="27">
    <location>
        <begin position="193"/>
        <end position="207"/>
    </location>
</feature>
<evidence type="ECO:0000256" key="24">
    <source>
        <dbReference type="ARBA" id="ARBA00078955"/>
    </source>
</evidence>
<feature type="compositionally biased region" description="Basic and acidic residues" evidence="27">
    <location>
        <begin position="1"/>
        <end position="14"/>
    </location>
</feature>
<keyword evidence="9" id="KW-0963">Cytoplasm</keyword>
<feature type="region of interest" description="Disordered" evidence="27">
    <location>
        <begin position="177"/>
        <end position="374"/>
    </location>
</feature>
<dbReference type="GO" id="GO:0005737">
    <property type="term" value="C:cytoplasm"/>
    <property type="evidence" value="ECO:0007669"/>
    <property type="project" value="UniProtKB-SubCell"/>
</dbReference>
<feature type="compositionally biased region" description="Pro residues" evidence="27">
    <location>
        <begin position="128"/>
        <end position="140"/>
    </location>
</feature>
<dbReference type="InParanoid" id="A0A6P8QTJ0"/>
<comment type="subcellular location">
    <subcellularLocation>
        <location evidence="4">Cytoplasm</location>
    </subcellularLocation>
    <subcellularLocation>
        <location evidence="5">Nucleus</location>
        <location evidence="5">Nucleolus</location>
    </subcellularLocation>
</comment>
<name>A0A6P8QTJ0_GEOSA</name>
<comment type="function">
    <text evidence="22">Ribonuclease III double-stranded (ds) RNA-specific endoribonuclease that is involved in the initial step of microRNA (miRNA) biogenesis. Component of the microprocessor complex that is required to process primary miRNA transcripts (pri-miRNAs) to release precursor miRNA (pre-miRNA) in the nucleus. Within the microprocessor complex, DROSHA cleaves the 3' and 5' strands of a stem-loop in pri-miRNAs (processing center 11 bp from the dsRNA-ssRNA junction) to release hairpin-shaped pre-miRNAs that are subsequently cut by the cytoplasmic DICER to generate mature miRNAs. Involved also in pre-rRNA processing. Cleaves double-strand RNA and does not cleave single-strand RNA. Involved in the formation of GW bodies. Plays a role in growth homeostasis in response to autophagy in motor neurons.</text>
</comment>
<feature type="compositionally biased region" description="Basic residues" evidence="27">
    <location>
        <begin position="240"/>
        <end position="249"/>
    </location>
</feature>
<dbReference type="GO" id="GO:0046872">
    <property type="term" value="F:metal ion binding"/>
    <property type="evidence" value="ECO:0007669"/>
    <property type="project" value="UniProtKB-KW"/>
</dbReference>
<evidence type="ECO:0000256" key="18">
    <source>
        <dbReference type="ARBA" id="ARBA00022884"/>
    </source>
</evidence>
<dbReference type="Proteomes" id="UP000515159">
    <property type="component" value="Chromosome 2"/>
</dbReference>
<feature type="compositionally biased region" description="Basic and acidic residues" evidence="27">
    <location>
        <begin position="335"/>
        <end position="348"/>
    </location>
</feature>
<dbReference type="SUPFAM" id="SSF69065">
    <property type="entry name" value="RNase III domain-like"/>
    <property type="match status" value="2"/>
</dbReference>
<evidence type="ECO:0000256" key="9">
    <source>
        <dbReference type="ARBA" id="ARBA00022490"/>
    </source>
</evidence>
<evidence type="ECO:0000256" key="4">
    <source>
        <dbReference type="ARBA" id="ARBA00004496"/>
    </source>
</evidence>
<evidence type="ECO:0000256" key="21">
    <source>
        <dbReference type="ARBA" id="ARBA00032486"/>
    </source>
</evidence>
<evidence type="ECO:0000256" key="3">
    <source>
        <dbReference type="ARBA" id="ARBA00001946"/>
    </source>
</evidence>
<evidence type="ECO:0000313" key="31">
    <source>
        <dbReference type="RefSeq" id="XP_033790878.1"/>
    </source>
</evidence>
<dbReference type="CDD" id="cd19877">
    <property type="entry name" value="DSRM_RNAse_III_meta_like"/>
    <property type="match status" value="1"/>
</dbReference>
<dbReference type="GeneID" id="117355896"/>
<evidence type="ECO:0000256" key="25">
    <source>
        <dbReference type="ARBA" id="ARBA00083702"/>
    </source>
</evidence>
<dbReference type="GO" id="GO:0070877">
    <property type="term" value="C:microprocessor complex"/>
    <property type="evidence" value="ECO:0007669"/>
    <property type="project" value="TreeGrafter"/>
</dbReference>
<keyword evidence="18 26" id="KW-0694">RNA-binding</keyword>
<dbReference type="InterPro" id="IPR011907">
    <property type="entry name" value="RNase_III"/>
</dbReference>
<sequence>MSFYSERENAHDHGGSGARPSAQTFRPQNLRVLQPQQPPASYQYEQPTAPLATFSSPPSTNYVPQRPGYVPFPPPVPPATQSSVSPYPLRPPFPSHSVRPTFATPPYFPPAPPAVHNTGNTAAATIPVPAPVPAPPPPPSSGQNPFPYGLPPSILPPPVMPQQVSYQSVYATTYSQQAFPTFPPPPPAPPPNFSSYQHSSYYFQSSSHYRHAASHYSTEAAPNERRSPERNRHYDEQRHRAYNHGHGERHRSESHGDWRDQCRGPDRRRQESSRHRPEHNHDHNRTPSRHRSYERSRERHQHRERRRSPSPDRSYKKEYKRKRSRSPSREKKRSRWEDERERCSEPRKASKPKNYISVKDKELAEEIPPEKNEQDVEELLKPVWVRCTHSESYYSSDPMDQVGDSTVVGTSKLRDLYSRFEEELGKRQTRAKAVRPPWEPPKTKLDEEPESFSESESDTDDDSSCSSSSDSEVFDVIGEIKRKKAHPDRLHEELWYNDAGQMNDGPLCKCSLKARCTGIRHNIYPGEEPIMPCRLMTNNAGRLFHYRITVAPPTNFLTDRPTVIEYDDHEYIFEGFSMFSHAPLTNIPLCKVIRFNIDYTIHFIEEMMPQNFCMSGLELFSSYLFKDILELYDWDLIGPFFDESSSCQRFHFMPRFVRFLPDGGKEVLSMHQILLYLLRCSKALVPEEELGNMLQWEELEWQKYAEECKGMIVTNPGMKPSSVRIDHLDREQPSPDVITFPVIVHFGIRPAQLSYAGDPQYQKLWKSYVKLRHLLANSPKVKLSDRLKLAQREEALQKIRQKNTMRREVTVELSSQGFWKTGIRSDVCQHAMMLPVLTHHIRYHQCLMHLDRLIGYTFQDRALLQLAMTHPSHHLNFGMNPDHARNSLSNCGIRQPKYGDRKVHHMHMRKKGINTLINIMSRLGQDDPTPSRINHNERLEFLGDAVVEFLTSVHLYYLFPGLEEGGLATYRTAIVQNQHLAMLAKKLELDRFMLYAHGPDLCRESDLRHAMANCFEALIGAVYLEGSLEEAKQLFGRLLFNSQDLREVWLNYPLHPLQQQESNTDRKLIATSPVLQKLTEFEEAIGVAFTHIRLLARAFTLRTVGFNHLTLGHNQRMEFLGDSIMQLVATQYLFIHFPDHHEGHLTLLRSSLVNNRTQAKVAEELGMHEFAITNDKTKRHVSLRTKTLADLLESFIAALYIDKDLEYVYTFMNVCFFPRLKEFILNQDWNDPKSQLQQCCLTLRSEGKEPDIPLYKTLQTLGPSHARTYTVAVYFKGERIGCGKGPSIQQAEMGAAVDALEKYNFPQMAHQKRFIERKYRQELKEMKWEREHHERGSDEAEDDMK</sequence>
<dbReference type="Gene3D" id="3.30.160.20">
    <property type="match status" value="1"/>
</dbReference>
<keyword evidence="15" id="KW-0255">Endonuclease</keyword>
<dbReference type="PROSITE" id="PS00517">
    <property type="entry name" value="RNASE_3_1"/>
    <property type="match status" value="2"/>
</dbReference>
<dbReference type="InterPro" id="IPR044442">
    <property type="entry name" value="RNAse_III_DSRM__animal"/>
</dbReference>
<evidence type="ECO:0000256" key="1">
    <source>
        <dbReference type="ARBA" id="ARBA00000109"/>
    </source>
</evidence>
<dbReference type="Pfam" id="PF26050">
    <property type="entry name" value="Helical_CED_Drosha"/>
    <property type="match status" value="1"/>
</dbReference>
<evidence type="ECO:0000256" key="16">
    <source>
        <dbReference type="ARBA" id="ARBA00022801"/>
    </source>
</evidence>
<dbReference type="PROSITE" id="PS50142">
    <property type="entry name" value="RNASE_3_2"/>
    <property type="match status" value="2"/>
</dbReference>
<dbReference type="InterPro" id="IPR036389">
    <property type="entry name" value="RNase_III_sf"/>
</dbReference>
<feature type="domain" description="RNase III" evidence="29">
    <location>
        <begin position="1078"/>
        <end position="1204"/>
    </location>
</feature>
<evidence type="ECO:0000256" key="12">
    <source>
        <dbReference type="ARBA" id="ARBA00022722"/>
    </source>
</evidence>
<dbReference type="RefSeq" id="XP_033790878.1">
    <property type="nucleotide sequence ID" value="XM_033934987.1"/>
</dbReference>
<feature type="compositionally biased region" description="Basic and acidic residues" evidence="27">
    <location>
        <begin position="358"/>
        <end position="374"/>
    </location>
</feature>
<keyword evidence="30" id="KW-1185">Reference proteome</keyword>
<dbReference type="PANTHER" id="PTHR11207:SF0">
    <property type="entry name" value="RIBONUCLEASE 3"/>
    <property type="match status" value="1"/>
</dbReference>
<dbReference type="InterPro" id="IPR014720">
    <property type="entry name" value="dsRBD_dom"/>
</dbReference>
<evidence type="ECO:0000256" key="6">
    <source>
        <dbReference type="ARBA" id="ARBA00010183"/>
    </source>
</evidence>
<keyword evidence="11" id="KW-0597">Phosphoprotein</keyword>
<feature type="region of interest" description="Disordered" evidence="27">
    <location>
        <begin position="1325"/>
        <end position="1345"/>
    </location>
</feature>
<feature type="region of interest" description="Disordered" evidence="27">
    <location>
        <begin position="126"/>
        <end position="160"/>
    </location>
</feature>
<evidence type="ECO:0000256" key="15">
    <source>
        <dbReference type="ARBA" id="ARBA00022759"/>
    </source>
</evidence>
<keyword evidence="19" id="KW-0464">Manganese</keyword>
<gene>
    <name evidence="31" type="primary">DROSHA</name>
</gene>
<comment type="catalytic activity">
    <reaction evidence="1">
        <text>Endonucleolytic cleavage to 5'-phosphomonoester.</text>
        <dbReference type="EC" id="3.1.26.3"/>
    </reaction>
</comment>
<evidence type="ECO:0000256" key="2">
    <source>
        <dbReference type="ARBA" id="ARBA00001936"/>
    </source>
</evidence>
<feature type="compositionally biased region" description="Basic and acidic residues" evidence="27">
    <location>
        <begin position="222"/>
        <end position="239"/>
    </location>
</feature>
<dbReference type="GO" id="GO:0031053">
    <property type="term" value="P:primary miRNA processing"/>
    <property type="evidence" value="ECO:0007669"/>
    <property type="project" value="TreeGrafter"/>
</dbReference>
<feature type="domain" description="DRBM" evidence="28">
    <location>
        <begin position="1231"/>
        <end position="1305"/>
    </location>
</feature>
<dbReference type="GO" id="GO:0004525">
    <property type="term" value="F:ribonuclease III activity"/>
    <property type="evidence" value="ECO:0007669"/>
    <property type="project" value="UniProtKB-EC"/>
</dbReference>
<organism evidence="30 31">
    <name type="scientific">Geotrypetes seraphini</name>
    <name type="common">Gaboon caecilian</name>
    <name type="synonym">Caecilia seraphini</name>
    <dbReference type="NCBI Taxonomy" id="260995"/>
    <lineage>
        <taxon>Eukaryota</taxon>
        <taxon>Metazoa</taxon>
        <taxon>Chordata</taxon>
        <taxon>Craniata</taxon>
        <taxon>Vertebrata</taxon>
        <taxon>Euteleostomi</taxon>
        <taxon>Amphibia</taxon>
        <taxon>Gymnophiona</taxon>
        <taxon>Geotrypetes</taxon>
    </lineage>
</organism>
<dbReference type="FunFam" id="3.30.160.20:FF:000012">
    <property type="entry name" value="Drosha ribonuclease III"/>
    <property type="match status" value="1"/>
</dbReference>
<comment type="similarity">
    <text evidence="6">Belongs to the ribonuclease III family.</text>
</comment>
<evidence type="ECO:0000256" key="13">
    <source>
        <dbReference type="ARBA" id="ARBA00022723"/>
    </source>
</evidence>
<dbReference type="Pfam" id="PF00636">
    <property type="entry name" value="Ribonuclease_3"/>
    <property type="match status" value="1"/>
</dbReference>
<dbReference type="PANTHER" id="PTHR11207">
    <property type="entry name" value="RIBONUCLEASE III"/>
    <property type="match status" value="1"/>
</dbReference>
<feature type="domain" description="RNase III" evidence="29">
    <location>
        <begin position="847"/>
        <end position="1027"/>
    </location>
</feature>
<comment type="subunit">
    <text evidence="23">Component of the microprocessor complex, or pri-miRNA processing protein complex, which is composed of DROSHA and DGCR8. The microprocessor complex is a heterotrimer; each of the two DROSHA RNase III domains binds one DGCR8 (via C-terminal region). Interacts with SP1 and SNIP1. Interacts with SRRT/ARS2. Interacts with CPSF3 and ISY1; this interaction is in an RNA dependent manner. Interacts with PUS10; interaction promotes pri-miRNAs processing.</text>
</comment>
<dbReference type="OrthoDB" id="67027at2759"/>
<feature type="compositionally biased region" description="Basic residues" evidence="27">
    <location>
        <begin position="318"/>
        <end position="334"/>
    </location>
</feature>
<evidence type="ECO:0000259" key="29">
    <source>
        <dbReference type="PROSITE" id="PS50142"/>
    </source>
</evidence>
<dbReference type="InterPro" id="IPR058938">
    <property type="entry name" value="Helical_CED_Drosha"/>
</dbReference>
<keyword evidence="17" id="KW-0460">Magnesium</keyword>